<keyword evidence="4" id="KW-1185">Reference proteome</keyword>
<sequence length="730" mass="80926">MKKVLCSLLFFIFLGAQAQDIPVGSWRTHNSYHEGLQIAEVHDMIYCVSSSGLFTLDKSDFSVAPFTKEDGLSDTGISRILAIPSKDMLVVAYSNGNIDLIEEDQIVNVRSILNASYPDKTIHDLDLWNGYLMVSTAFGVLQFDVDHYELKDTWDRLGENGELIPVHSFVGSSDSLYILSDRQLLGIEADERVNKKDFNNWSEEYVFDSDIKFLKSYEEGLVYVKDQRGVYTLNQKTETSLLEEAGARFGELTIIEDELFIPINHQIFSYLNSELIEFFSDEDFKPQFVTEDQTNIFWIADLGNGIVRLLDSHKESYFPTGTLSTSVFRGAYGNGNILLSAGGHQNSNSWGISASAYLFSNGSWDNFSNSATLSTAIDLPVNTDLSYVCFDSYSNLFFATTYQGEFISIHPETLEVTQYDLPISVNRLAGVVSDGFGKVWLTAHQRLLSLDQLTGTFTQETVSSLQNPTDALIDDWGQLWVRLETGGVLVYSEGNSRVLNNQVGTGGFPSRNILSMAKQSDGSILFGTEDGVAEIFNPYDALTSTIDAIIPRYEGYPLLNEEQVTAIAIDGGGRKWMATNKGVWLFSADNSEIIEYFSASNSLLLSDNVRDITINQQTGEVFFLTDQGVISYRGTATFAENIHQNVKVFPNPVRPNYTGLITVSGLAKNAYLKFTDAAGQLIYETNAAGGTAVWDGNDYNGKRAATGVYFIFSTDKDGVESYVSKVAIVN</sequence>
<dbReference type="AlphaFoldDB" id="A0A315ZDN3"/>
<dbReference type="Pfam" id="PF21544">
    <property type="entry name" value="PorZ_N_b_propeller"/>
    <property type="match status" value="1"/>
</dbReference>
<protein>
    <recommendedName>
        <fullName evidence="2">PorZ N-terminal beta-propeller domain-containing protein</fullName>
    </recommendedName>
</protein>
<evidence type="ECO:0000313" key="4">
    <source>
        <dbReference type="Proteomes" id="UP000245535"/>
    </source>
</evidence>
<dbReference type="InterPro" id="IPR048954">
    <property type="entry name" value="PorZ_N"/>
</dbReference>
<reference evidence="3 4" key="1">
    <citation type="submission" date="2018-03" db="EMBL/GenBank/DDBJ databases">
        <title>Genomic Encyclopedia of Archaeal and Bacterial Type Strains, Phase II (KMG-II): from individual species to whole genera.</title>
        <authorList>
            <person name="Goeker M."/>
        </authorList>
    </citation>
    <scope>NUCLEOTIDE SEQUENCE [LARGE SCALE GENOMIC DNA]</scope>
    <source>
        <strain evidence="3 4">DSM 28229</strain>
    </source>
</reference>
<evidence type="ECO:0000313" key="3">
    <source>
        <dbReference type="EMBL" id="PWJ42844.1"/>
    </source>
</evidence>
<keyword evidence="1" id="KW-0732">Signal</keyword>
<dbReference type="EMBL" id="QGDO01000002">
    <property type="protein sequence ID" value="PWJ42844.1"/>
    <property type="molecule type" value="Genomic_DNA"/>
</dbReference>
<dbReference type="SUPFAM" id="SSF101898">
    <property type="entry name" value="NHL repeat"/>
    <property type="match status" value="1"/>
</dbReference>
<name>A0A315ZDN3_SEDFL</name>
<evidence type="ECO:0000259" key="2">
    <source>
        <dbReference type="Pfam" id="PF21544"/>
    </source>
</evidence>
<dbReference type="Gene3D" id="2.130.10.10">
    <property type="entry name" value="YVTN repeat-like/Quinoprotein amine dehydrogenase"/>
    <property type="match status" value="2"/>
</dbReference>
<dbReference type="OrthoDB" id="9807410at2"/>
<feature type="signal peptide" evidence="1">
    <location>
        <begin position="1"/>
        <end position="18"/>
    </location>
</feature>
<accession>A0A315ZDN3</accession>
<dbReference type="InterPro" id="IPR015943">
    <property type="entry name" value="WD40/YVTN_repeat-like_dom_sf"/>
</dbReference>
<comment type="caution">
    <text evidence="3">The sequence shown here is derived from an EMBL/GenBank/DDBJ whole genome shotgun (WGS) entry which is preliminary data.</text>
</comment>
<evidence type="ECO:0000256" key="1">
    <source>
        <dbReference type="SAM" id="SignalP"/>
    </source>
</evidence>
<dbReference type="RefSeq" id="WP_109616967.1">
    <property type="nucleotide sequence ID" value="NZ_QGDO01000002.1"/>
</dbReference>
<organism evidence="3 4">
    <name type="scientific">Sediminitomix flava</name>
    <dbReference type="NCBI Taxonomy" id="379075"/>
    <lineage>
        <taxon>Bacteria</taxon>
        <taxon>Pseudomonadati</taxon>
        <taxon>Bacteroidota</taxon>
        <taxon>Cytophagia</taxon>
        <taxon>Cytophagales</taxon>
        <taxon>Flammeovirgaceae</taxon>
        <taxon>Sediminitomix</taxon>
    </lineage>
</organism>
<dbReference type="Proteomes" id="UP000245535">
    <property type="component" value="Unassembled WGS sequence"/>
</dbReference>
<feature type="domain" description="PorZ N-terminal beta-propeller" evidence="2">
    <location>
        <begin position="45"/>
        <end position="202"/>
    </location>
</feature>
<proteinExistence type="predicted"/>
<feature type="chain" id="PRO_5016399126" description="PorZ N-terminal beta-propeller domain-containing protein" evidence="1">
    <location>
        <begin position="19"/>
        <end position="730"/>
    </location>
</feature>
<gene>
    <name evidence="3" type="ORF">BC781_102390</name>
</gene>